<keyword evidence="2" id="KW-1277">Toxin-antitoxin system</keyword>
<comment type="similarity">
    <text evidence="1">Belongs to the ParD antitoxin family.</text>
</comment>
<sequence>MGKHTSFSLGDHFATFIDEQIAQGRYSNASDVVRAGLRLLEEQEAKLASLRSALIEGENSGASTPFDFDEFIAGQRKGETRRK</sequence>
<dbReference type="EMBL" id="AP014946">
    <property type="protein sequence ID" value="BAT57718.1"/>
    <property type="molecule type" value="Genomic_DNA"/>
</dbReference>
<organism evidence="3 4">
    <name type="scientific">Variibacter gotjawalensis</name>
    <dbReference type="NCBI Taxonomy" id="1333996"/>
    <lineage>
        <taxon>Bacteria</taxon>
        <taxon>Pseudomonadati</taxon>
        <taxon>Pseudomonadota</taxon>
        <taxon>Alphaproteobacteria</taxon>
        <taxon>Hyphomicrobiales</taxon>
        <taxon>Nitrobacteraceae</taxon>
        <taxon>Variibacter</taxon>
    </lineage>
</organism>
<reference evidence="3 4" key="1">
    <citation type="submission" date="2015-08" db="EMBL/GenBank/DDBJ databases">
        <title>Investigation of the bacterial diversity of lava forest soil.</title>
        <authorList>
            <person name="Lee J.S."/>
        </authorList>
    </citation>
    <scope>NUCLEOTIDE SEQUENCE [LARGE SCALE GENOMIC DNA]</scope>
    <source>
        <strain evidence="3 4">GJW-30</strain>
    </source>
</reference>
<name>A0A0S3PP45_9BRAD</name>
<dbReference type="SUPFAM" id="SSF47598">
    <property type="entry name" value="Ribbon-helix-helix"/>
    <property type="match status" value="1"/>
</dbReference>
<dbReference type="OrthoDB" id="9815501at2"/>
<evidence type="ECO:0000313" key="4">
    <source>
        <dbReference type="Proteomes" id="UP000236884"/>
    </source>
</evidence>
<dbReference type="InterPro" id="IPR022789">
    <property type="entry name" value="ParD"/>
</dbReference>
<keyword evidence="4" id="KW-1185">Reference proteome</keyword>
<accession>A0A0S3PP45</accession>
<dbReference type="KEGG" id="vgo:GJW-30_1_00226"/>
<dbReference type="GO" id="GO:0006355">
    <property type="term" value="P:regulation of DNA-templated transcription"/>
    <property type="evidence" value="ECO:0007669"/>
    <property type="project" value="InterPro"/>
</dbReference>
<protein>
    <submittedName>
        <fullName evidence="3">Antitoxin ParD1</fullName>
    </submittedName>
</protein>
<gene>
    <name evidence="3" type="primary">parD1_1</name>
    <name evidence="3" type="ORF">GJW-30_1_00226</name>
</gene>
<dbReference type="AlphaFoldDB" id="A0A0S3PP45"/>
<evidence type="ECO:0000256" key="1">
    <source>
        <dbReference type="ARBA" id="ARBA00008580"/>
    </source>
</evidence>
<dbReference type="PANTHER" id="PTHR36582">
    <property type="entry name" value="ANTITOXIN PARD"/>
    <property type="match status" value="1"/>
</dbReference>
<dbReference type="NCBIfam" id="TIGR02606">
    <property type="entry name" value="antidote_CC2985"/>
    <property type="match status" value="1"/>
</dbReference>
<evidence type="ECO:0000256" key="2">
    <source>
        <dbReference type="ARBA" id="ARBA00022649"/>
    </source>
</evidence>
<dbReference type="Proteomes" id="UP000236884">
    <property type="component" value="Chromosome"/>
</dbReference>
<dbReference type="InterPro" id="IPR038296">
    <property type="entry name" value="ParD_sf"/>
</dbReference>
<dbReference type="Pfam" id="PF03693">
    <property type="entry name" value="ParD_antitoxin"/>
    <property type="match status" value="1"/>
</dbReference>
<dbReference type="InterPro" id="IPR010985">
    <property type="entry name" value="Ribbon_hlx_hlx"/>
</dbReference>
<dbReference type="PANTHER" id="PTHR36582:SF2">
    <property type="entry name" value="ANTITOXIN PARD"/>
    <property type="match status" value="1"/>
</dbReference>
<proteinExistence type="inferred from homology"/>
<evidence type="ECO:0000313" key="3">
    <source>
        <dbReference type="EMBL" id="BAT57718.1"/>
    </source>
</evidence>
<dbReference type="CDD" id="cd22231">
    <property type="entry name" value="RHH_NikR_HicB-like"/>
    <property type="match status" value="1"/>
</dbReference>
<dbReference type="Gene3D" id="6.10.10.120">
    <property type="entry name" value="Antitoxin ParD1-like"/>
    <property type="match status" value="1"/>
</dbReference>
<dbReference type="RefSeq" id="WP_096350670.1">
    <property type="nucleotide sequence ID" value="NZ_AP014946.1"/>
</dbReference>